<protein>
    <submittedName>
        <fullName evidence="2">Transposase</fullName>
    </submittedName>
</protein>
<evidence type="ECO:0000313" key="3">
    <source>
        <dbReference type="Proteomes" id="UP000315750"/>
    </source>
</evidence>
<dbReference type="InterPro" id="IPR051839">
    <property type="entry name" value="RD_transcriptional_regulator"/>
</dbReference>
<name>A0A518AMJ1_9BACT</name>
<dbReference type="GO" id="GO:0006313">
    <property type="term" value="P:DNA transposition"/>
    <property type="evidence" value="ECO:0007669"/>
    <property type="project" value="InterPro"/>
</dbReference>
<dbReference type="InterPro" id="IPR009057">
    <property type="entry name" value="Homeodomain-like_sf"/>
</dbReference>
<organism evidence="2 3">
    <name type="scientific">Aeoliella mucimassa</name>
    <dbReference type="NCBI Taxonomy" id="2527972"/>
    <lineage>
        <taxon>Bacteria</taxon>
        <taxon>Pseudomonadati</taxon>
        <taxon>Planctomycetota</taxon>
        <taxon>Planctomycetia</taxon>
        <taxon>Pirellulales</taxon>
        <taxon>Lacipirellulaceae</taxon>
        <taxon>Aeoliella</taxon>
    </lineage>
</organism>
<dbReference type="Pfam" id="PF01527">
    <property type="entry name" value="HTH_Tnp_1"/>
    <property type="match status" value="1"/>
</dbReference>
<dbReference type="GO" id="GO:0004803">
    <property type="term" value="F:transposase activity"/>
    <property type="evidence" value="ECO:0007669"/>
    <property type="project" value="InterPro"/>
</dbReference>
<reference evidence="2 3" key="1">
    <citation type="submission" date="2019-02" db="EMBL/GenBank/DDBJ databases">
        <title>Deep-cultivation of Planctomycetes and their phenomic and genomic characterization uncovers novel biology.</title>
        <authorList>
            <person name="Wiegand S."/>
            <person name="Jogler M."/>
            <person name="Boedeker C."/>
            <person name="Pinto D."/>
            <person name="Vollmers J."/>
            <person name="Rivas-Marin E."/>
            <person name="Kohn T."/>
            <person name="Peeters S.H."/>
            <person name="Heuer A."/>
            <person name="Rast P."/>
            <person name="Oberbeckmann S."/>
            <person name="Bunk B."/>
            <person name="Jeske O."/>
            <person name="Meyerdierks A."/>
            <person name="Storesund J.E."/>
            <person name="Kallscheuer N."/>
            <person name="Luecker S."/>
            <person name="Lage O.M."/>
            <person name="Pohl T."/>
            <person name="Merkel B.J."/>
            <person name="Hornburger P."/>
            <person name="Mueller R.-W."/>
            <person name="Bruemmer F."/>
            <person name="Labrenz M."/>
            <person name="Spormann A.M."/>
            <person name="Op den Camp H."/>
            <person name="Overmann J."/>
            <person name="Amann R."/>
            <person name="Jetten M.S.M."/>
            <person name="Mascher T."/>
            <person name="Medema M.H."/>
            <person name="Devos D.P."/>
            <person name="Kaster A.-K."/>
            <person name="Ovreas L."/>
            <person name="Rohde M."/>
            <person name="Galperin M.Y."/>
            <person name="Jogler C."/>
        </authorList>
    </citation>
    <scope>NUCLEOTIDE SEQUENCE [LARGE SCALE GENOMIC DNA]</scope>
    <source>
        <strain evidence="2 3">Pan181</strain>
    </source>
</reference>
<evidence type="ECO:0000256" key="1">
    <source>
        <dbReference type="SAM" id="Coils"/>
    </source>
</evidence>
<dbReference type="PANTHER" id="PTHR33215">
    <property type="entry name" value="PROTEIN DISTAL ANTENNA"/>
    <property type="match status" value="1"/>
</dbReference>
<dbReference type="AlphaFoldDB" id="A0A518AMJ1"/>
<sequence>MDEQAKRQRPTYSDEFKRDAVRLVVEEGYSFKSACAAVGVCDATLRAWHAKLAPPPEPCGDDATVEEMRAEIARLRKQLKRTELEREILKKATAYFAKEST</sequence>
<dbReference type="KEGG" id="amuc:Pan181_21420"/>
<dbReference type="OrthoDB" id="217723at2"/>
<dbReference type="Gene3D" id="1.10.10.60">
    <property type="entry name" value="Homeodomain-like"/>
    <property type="match status" value="1"/>
</dbReference>
<feature type="coiled-coil region" evidence="1">
    <location>
        <begin position="65"/>
        <end position="92"/>
    </location>
</feature>
<keyword evidence="1" id="KW-0175">Coiled coil</keyword>
<dbReference type="InterPro" id="IPR002514">
    <property type="entry name" value="Transposase_8"/>
</dbReference>
<gene>
    <name evidence="2" type="ORF">Pan181_21420</name>
</gene>
<dbReference type="PANTHER" id="PTHR33215:SF13">
    <property type="entry name" value="PROTEIN DISTAL ANTENNA"/>
    <property type="match status" value="1"/>
</dbReference>
<proteinExistence type="predicted"/>
<dbReference type="RefSeq" id="WP_145246720.1">
    <property type="nucleotide sequence ID" value="NZ_CP036278.1"/>
</dbReference>
<keyword evidence="3" id="KW-1185">Reference proteome</keyword>
<dbReference type="Proteomes" id="UP000315750">
    <property type="component" value="Chromosome"/>
</dbReference>
<dbReference type="GO" id="GO:0003677">
    <property type="term" value="F:DNA binding"/>
    <property type="evidence" value="ECO:0007669"/>
    <property type="project" value="InterPro"/>
</dbReference>
<dbReference type="SUPFAM" id="SSF46689">
    <property type="entry name" value="Homeodomain-like"/>
    <property type="match status" value="1"/>
</dbReference>
<evidence type="ECO:0000313" key="2">
    <source>
        <dbReference type="EMBL" id="QDU55940.1"/>
    </source>
</evidence>
<accession>A0A518AMJ1</accession>
<dbReference type="EMBL" id="CP036278">
    <property type="protein sequence ID" value="QDU55940.1"/>
    <property type="molecule type" value="Genomic_DNA"/>
</dbReference>